<comment type="caution">
    <text evidence="2">The sequence shown here is derived from an EMBL/GenBank/DDBJ whole genome shotgun (WGS) entry which is preliminary data.</text>
</comment>
<protein>
    <recommendedName>
        <fullName evidence="4">ABC-2 family transporter protein</fullName>
    </recommendedName>
</protein>
<evidence type="ECO:0000313" key="3">
    <source>
        <dbReference type="Proteomes" id="UP000612585"/>
    </source>
</evidence>
<feature type="transmembrane region" description="Helical" evidence="1">
    <location>
        <begin position="124"/>
        <end position="151"/>
    </location>
</feature>
<reference evidence="2" key="1">
    <citation type="submission" date="2021-01" db="EMBL/GenBank/DDBJ databases">
        <title>Whole genome shotgun sequence of Virgisporangium aurantiacum NBRC 16421.</title>
        <authorList>
            <person name="Komaki H."/>
            <person name="Tamura T."/>
        </authorList>
    </citation>
    <scope>NUCLEOTIDE SEQUENCE</scope>
    <source>
        <strain evidence="2">NBRC 16421</strain>
    </source>
</reference>
<evidence type="ECO:0000313" key="2">
    <source>
        <dbReference type="EMBL" id="GIJ53416.1"/>
    </source>
</evidence>
<feature type="transmembrane region" description="Helical" evidence="1">
    <location>
        <begin position="171"/>
        <end position="191"/>
    </location>
</feature>
<feature type="transmembrane region" description="Helical" evidence="1">
    <location>
        <begin position="228"/>
        <end position="251"/>
    </location>
</feature>
<feature type="transmembrane region" description="Helical" evidence="1">
    <location>
        <begin position="197"/>
        <end position="219"/>
    </location>
</feature>
<evidence type="ECO:0008006" key="4">
    <source>
        <dbReference type="Google" id="ProtNLM"/>
    </source>
</evidence>
<dbReference type="EMBL" id="BOPG01000006">
    <property type="protein sequence ID" value="GIJ53416.1"/>
    <property type="molecule type" value="Genomic_DNA"/>
</dbReference>
<feature type="transmembrane region" description="Helical" evidence="1">
    <location>
        <begin position="257"/>
        <end position="279"/>
    </location>
</feature>
<feature type="transmembrane region" description="Helical" evidence="1">
    <location>
        <begin position="85"/>
        <end position="104"/>
    </location>
</feature>
<dbReference type="Proteomes" id="UP000612585">
    <property type="component" value="Unassembled WGS sequence"/>
</dbReference>
<dbReference type="PANTHER" id="PTHR37305">
    <property type="entry name" value="INTEGRAL MEMBRANE PROTEIN-RELATED"/>
    <property type="match status" value="1"/>
</dbReference>
<keyword evidence="1" id="KW-0812">Transmembrane</keyword>
<dbReference type="GO" id="GO:0140359">
    <property type="term" value="F:ABC-type transporter activity"/>
    <property type="evidence" value="ECO:0007669"/>
    <property type="project" value="InterPro"/>
</dbReference>
<keyword evidence="3" id="KW-1185">Reference proteome</keyword>
<name>A0A8J3YXF4_9ACTN</name>
<sequence>MMKLIRGELLKIRTTNTWWLFGIGVIGMTALALLVNCFQADYYLNQEAPDTSGLDADDAASQQQQFAAQSQVIAQAANIFTSGQFFGGLFVLMLAMLVVTNEFYHQTATATFLTTPHRSAVMGAKLVTGMVFAATFWLITTIISLPTGLLFFQAQDISNGLGEWEVQRAIIFNLLVFMLWGIVGVGLGALIRSQIGAVVTGVLVYTVGTFASQIVFFLIHEYLIKEDWVLTAQVIVPATAATVFVSATEAFPEAPEYWVGGLVMLAYGVISGVVGTLILRSRDIS</sequence>
<gene>
    <name evidence="2" type="ORF">Vau01_009320</name>
</gene>
<accession>A0A8J3YXF4</accession>
<evidence type="ECO:0000256" key="1">
    <source>
        <dbReference type="SAM" id="Phobius"/>
    </source>
</evidence>
<dbReference type="RefSeq" id="WP_203987560.1">
    <property type="nucleotide sequence ID" value="NZ_BOPG01000006.1"/>
</dbReference>
<organism evidence="2 3">
    <name type="scientific">Virgisporangium aurantiacum</name>
    <dbReference type="NCBI Taxonomy" id="175570"/>
    <lineage>
        <taxon>Bacteria</taxon>
        <taxon>Bacillati</taxon>
        <taxon>Actinomycetota</taxon>
        <taxon>Actinomycetes</taxon>
        <taxon>Micromonosporales</taxon>
        <taxon>Micromonosporaceae</taxon>
        <taxon>Virgisporangium</taxon>
    </lineage>
</organism>
<keyword evidence="1" id="KW-1133">Transmembrane helix</keyword>
<dbReference type="AlphaFoldDB" id="A0A8J3YXF4"/>
<feature type="transmembrane region" description="Helical" evidence="1">
    <location>
        <begin position="18"/>
        <end position="38"/>
    </location>
</feature>
<dbReference type="GO" id="GO:0005886">
    <property type="term" value="C:plasma membrane"/>
    <property type="evidence" value="ECO:0007669"/>
    <property type="project" value="UniProtKB-SubCell"/>
</dbReference>
<keyword evidence="1" id="KW-0472">Membrane</keyword>
<dbReference type="PANTHER" id="PTHR37305:SF1">
    <property type="entry name" value="MEMBRANE PROTEIN"/>
    <property type="match status" value="1"/>
</dbReference>
<proteinExistence type="predicted"/>